<dbReference type="EMBL" id="CP023692">
    <property type="protein sequence ID" value="QEV44328.1"/>
    <property type="molecule type" value="Genomic_DNA"/>
</dbReference>
<dbReference type="AlphaFoldDB" id="A0A5J6JA04"/>
<evidence type="ECO:0000256" key="5">
    <source>
        <dbReference type="ARBA" id="ARBA00023277"/>
    </source>
</evidence>
<comment type="similarity">
    <text evidence="2">Belongs to the KHG/KDPG aldolase family.</text>
</comment>
<reference evidence="6 7" key="1">
    <citation type="submission" date="2017-09" db="EMBL/GenBank/DDBJ databases">
        <authorList>
            <person name="Lee N."/>
            <person name="Cho B.-K."/>
        </authorList>
    </citation>
    <scope>NUCLEOTIDE SEQUENCE [LARGE SCALE GENOMIC DNA]</scope>
    <source>
        <strain evidence="6 7">ATCC 27476</strain>
    </source>
</reference>
<dbReference type="InterPro" id="IPR000887">
    <property type="entry name" value="Aldlse_KDPG_KHG"/>
</dbReference>
<gene>
    <name evidence="6" type="ORF">CP980_03920</name>
</gene>
<keyword evidence="5" id="KW-0119">Carbohydrate metabolism</keyword>
<dbReference type="PANTHER" id="PTHR30246">
    <property type="entry name" value="2-KETO-3-DEOXY-6-PHOSPHOGLUCONATE ALDOLASE"/>
    <property type="match status" value="1"/>
</dbReference>
<dbReference type="Gene3D" id="3.20.20.70">
    <property type="entry name" value="Aldolase class I"/>
    <property type="match status" value="1"/>
</dbReference>
<evidence type="ECO:0000256" key="3">
    <source>
        <dbReference type="ARBA" id="ARBA00011233"/>
    </source>
</evidence>
<dbReference type="Proteomes" id="UP000325563">
    <property type="component" value="Chromosome"/>
</dbReference>
<dbReference type="GO" id="GO:0016829">
    <property type="term" value="F:lyase activity"/>
    <property type="evidence" value="ECO:0007669"/>
    <property type="project" value="UniProtKB-KW"/>
</dbReference>
<dbReference type="InterPro" id="IPR013785">
    <property type="entry name" value="Aldolase_TIM"/>
</dbReference>
<evidence type="ECO:0000256" key="4">
    <source>
        <dbReference type="ARBA" id="ARBA00023239"/>
    </source>
</evidence>
<evidence type="ECO:0000313" key="7">
    <source>
        <dbReference type="Proteomes" id="UP000325563"/>
    </source>
</evidence>
<proteinExistence type="inferred from homology"/>
<dbReference type="PANTHER" id="PTHR30246:SF1">
    <property type="entry name" value="2-DEHYDRO-3-DEOXY-6-PHOSPHOGALACTONATE ALDOLASE-RELATED"/>
    <property type="match status" value="1"/>
</dbReference>
<accession>A0A5J6JA04</accession>
<comment type="pathway">
    <text evidence="1">Carbohydrate acid metabolism.</text>
</comment>
<evidence type="ECO:0000256" key="1">
    <source>
        <dbReference type="ARBA" id="ARBA00004761"/>
    </source>
</evidence>
<name>A0A5J6JA04_STRVI</name>
<keyword evidence="7" id="KW-1185">Reference proteome</keyword>
<dbReference type="Pfam" id="PF01081">
    <property type="entry name" value="Aldolase"/>
    <property type="match status" value="1"/>
</dbReference>
<dbReference type="CDD" id="cd00452">
    <property type="entry name" value="KDPG_aldolase"/>
    <property type="match status" value="1"/>
</dbReference>
<evidence type="ECO:0000313" key="6">
    <source>
        <dbReference type="EMBL" id="QEV44328.1"/>
    </source>
</evidence>
<protein>
    <submittedName>
        <fullName evidence="6">Aldolase</fullName>
    </submittedName>
</protein>
<comment type="subunit">
    <text evidence="3">Homotrimer.</text>
</comment>
<evidence type="ECO:0000256" key="2">
    <source>
        <dbReference type="ARBA" id="ARBA00006906"/>
    </source>
</evidence>
<sequence>MAAQRLLPVLRDADADRAARRTTALLAAGCRVVELTTSTPGWAEAVARTAPLADAHGRPALIGLGTVTTADQAETALDAGAAFLISPYPAPEVRAVAGRRGAVFVEGGFTPAEIASAVRAAGAAKVFPAHVGGPRFIRSLKAVLPEGLFIPTGGIRPAEIREWLAAGATAVGIGSGLPEDPAELAAVFADLAGPCCTGCAAAGR</sequence>
<keyword evidence="4" id="KW-0456">Lyase</keyword>
<dbReference type="SUPFAM" id="SSF51569">
    <property type="entry name" value="Aldolase"/>
    <property type="match status" value="1"/>
</dbReference>
<dbReference type="KEGG" id="svn:CP980_03920"/>
<organism evidence="6 7">
    <name type="scientific">Streptomyces vinaceus</name>
    <dbReference type="NCBI Taxonomy" id="1960"/>
    <lineage>
        <taxon>Bacteria</taxon>
        <taxon>Bacillati</taxon>
        <taxon>Actinomycetota</taxon>
        <taxon>Actinomycetes</taxon>
        <taxon>Kitasatosporales</taxon>
        <taxon>Streptomycetaceae</taxon>
        <taxon>Streptomyces</taxon>
    </lineage>
</organism>